<dbReference type="SUPFAM" id="SSF54236">
    <property type="entry name" value="Ubiquitin-like"/>
    <property type="match status" value="2"/>
</dbReference>
<evidence type="ECO:0000313" key="3">
    <source>
        <dbReference type="EMBL" id="TPX16646.1"/>
    </source>
</evidence>
<dbReference type="GO" id="GO:0006886">
    <property type="term" value="P:intracellular protein transport"/>
    <property type="evidence" value="ECO:0007669"/>
    <property type="project" value="TreeGrafter"/>
</dbReference>
<dbReference type="Pfam" id="PF11470">
    <property type="entry name" value="TUG-UBL1"/>
    <property type="match status" value="1"/>
</dbReference>
<dbReference type="Proteomes" id="UP000319257">
    <property type="component" value="Unassembled WGS sequence"/>
</dbReference>
<dbReference type="InterPro" id="IPR021569">
    <property type="entry name" value="TUG-UBL1"/>
</dbReference>
<dbReference type="PANTHER" id="PTHR46467:SF1">
    <property type="entry name" value="TETHER CONTAINING UBX DOMAIN FOR GLUT4"/>
    <property type="match status" value="1"/>
</dbReference>
<gene>
    <name evidence="3" type="ORF">E0L32_003587</name>
</gene>
<dbReference type="GO" id="GO:0005634">
    <property type="term" value="C:nucleus"/>
    <property type="evidence" value="ECO:0007669"/>
    <property type="project" value="TreeGrafter"/>
</dbReference>
<feature type="compositionally biased region" description="Basic residues" evidence="1">
    <location>
        <begin position="500"/>
        <end position="514"/>
    </location>
</feature>
<dbReference type="GO" id="GO:0012506">
    <property type="term" value="C:vesicle membrane"/>
    <property type="evidence" value="ECO:0007669"/>
    <property type="project" value="TreeGrafter"/>
</dbReference>
<dbReference type="GeneID" id="41971034"/>
<feature type="region of interest" description="Disordered" evidence="1">
    <location>
        <begin position="463"/>
        <end position="514"/>
    </location>
</feature>
<dbReference type="CDD" id="cd16105">
    <property type="entry name" value="Ubl_ASPSCR1_like"/>
    <property type="match status" value="1"/>
</dbReference>
<sequence>MASHVVVIATDLRRATVKVTPVTYMIDVLDEACKKLNLSSDKYLLKHQNKQLNLADPFRIAGLSPGAKLDLIVKSNSPSVVTVALKLPESESRLGIPNGRVTEKVRSDTSLWKLLRQFESTGAGAQKGLNITARGIPQTSNGAGSGSGQLFWETPVLQVIGREFSTLADFQKNLSQIGINSGNHLMQLSFKRTETPLHVAMQEVERYFKDVTDAKSAAPAAAPVADSTGGLKADTGAQSAAIVTATSSAAAVPEQTQAIPAANRSEQAQPTDAVPVAALDGSSAIPAATSTPADPLQPTAVFSPSSSSTPAAARIQDPDSSFVPSIAHAKLHQHHLLQRTQNKRLKSDHELEADAAVREAKLAAIKDIRVKVRYPDGYQTQWIYGHGATGATLYQAVRSVMRHADQPFKLSLPAGGPVIDDGPKHLIKGYGLRDTMVNCTWADSVPATVRKEPFLKQTVTKAAQEVKMPELPNVESDDEEEQPAKAPPVKKGGDDDGDKKGKKLPKWLKLPGKK</sequence>
<evidence type="ECO:0000313" key="4">
    <source>
        <dbReference type="Proteomes" id="UP000319257"/>
    </source>
</evidence>
<dbReference type="AlphaFoldDB" id="A0A507BBM7"/>
<dbReference type="OrthoDB" id="440781at2759"/>
<name>A0A507BBM7_9PEZI</name>
<dbReference type="InterPro" id="IPR029071">
    <property type="entry name" value="Ubiquitin-like_domsf"/>
</dbReference>
<dbReference type="InParanoid" id="A0A507BBM7"/>
<evidence type="ECO:0000256" key="1">
    <source>
        <dbReference type="SAM" id="MobiDB-lite"/>
    </source>
</evidence>
<keyword evidence="4" id="KW-1185">Reference proteome</keyword>
<evidence type="ECO:0000259" key="2">
    <source>
        <dbReference type="Pfam" id="PF11470"/>
    </source>
</evidence>
<proteinExistence type="predicted"/>
<dbReference type="STRING" id="1093900.A0A507BBM7"/>
<dbReference type="EMBL" id="SKBQ01000016">
    <property type="protein sequence ID" value="TPX16646.1"/>
    <property type="molecule type" value="Genomic_DNA"/>
</dbReference>
<dbReference type="PANTHER" id="PTHR46467">
    <property type="entry name" value="TETHER CONTAINING UBX DOMAIN FOR GLUT4"/>
    <property type="match status" value="1"/>
</dbReference>
<dbReference type="RefSeq" id="XP_030998357.1">
    <property type="nucleotide sequence ID" value="XM_031137903.1"/>
</dbReference>
<protein>
    <recommendedName>
        <fullName evidence="2">TUG ubiquitin-like domain-containing protein</fullName>
    </recommendedName>
</protein>
<accession>A0A507BBM7</accession>
<dbReference type="Gene3D" id="3.10.20.90">
    <property type="entry name" value="Phosphatidylinositol 3-kinase Catalytic Subunit, Chain A, domain 1"/>
    <property type="match status" value="1"/>
</dbReference>
<feature type="domain" description="TUG ubiquitin-like" evidence="2">
    <location>
        <begin position="8"/>
        <end position="71"/>
    </location>
</feature>
<reference evidence="3 4" key="1">
    <citation type="submission" date="2019-06" db="EMBL/GenBank/DDBJ databases">
        <title>Draft genome sequence of the filamentous fungus Phialemoniopsis curvata isolated from diesel fuel.</title>
        <authorList>
            <person name="Varaljay V.A."/>
            <person name="Lyon W.J."/>
            <person name="Crouch A.L."/>
            <person name="Drake C.E."/>
            <person name="Hollomon J.M."/>
            <person name="Nadeau L.J."/>
            <person name="Nunn H.S."/>
            <person name="Stevenson B.S."/>
            <person name="Bojanowski C.L."/>
            <person name="Crookes-Goodson W.J."/>
        </authorList>
    </citation>
    <scope>NUCLEOTIDE SEQUENCE [LARGE SCALE GENOMIC DNA]</scope>
    <source>
        <strain evidence="3 4">D216</strain>
    </source>
</reference>
<dbReference type="GO" id="GO:0005737">
    <property type="term" value="C:cytoplasm"/>
    <property type="evidence" value="ECO:0007669"/>
    <property type="project" value="TreeGrafter"/>
</dbReference>
<comment type="caution">
    <text evidence="3">The sequence shown here is derived from an EMBL/GenBank/DDBJ whole genome shotgun (WGS) entry which is preliminary data.</text>
</comment>
<organism evidence="3 4">
    <name type="scientific">Thyridium curvatum</name>
    <dbReference type="NCBI Taxonomy" id="1093900"/>
    <lineage>
        <taxon>Eukaryota</taxon>
        <taxon>Fungi</taxon>
        <taxon>Dikarya</taxon>
        <taxon>Ascomycota</taxon>
        <taxon>Pezizomycotina</taxon>
        <taxon>Sordariomycetes</taxon>
        <taxon>Sordariomycetidae</taxon>
        <taxon>Thyridiales</taxon>
        <taxon>Thyridiaceae</taxon>
        <taxon>Thyridium</taxon>
    </lineage>
</organism>
<feature type="compositionally biased region" description="Low complexity" evidence="1">
    <location>
        <begin position="285"/>
        <end position="313"/>
    </location>
</feature>
<feature type="region of interest" description="Disordered" evidence="1">
    <location>
        <begin position="285"/>
        <end position="317"/>
    </location>
</feature>